<dbReference type="Proteomes" id="UP000095094">
    <property type="component" value="Unassembled WGS sequence"/>
</dbReference>
<dbReference type="EMBL" id="MIJY01000034">
    <property type="protein sequence ID" value="OEG12307.1"/>
    <property type="molecule type" value="Genomic_DNA"/>
</dbReference>
<protein>
    <recommendedName>
        <fullName evidence="1">DUF4440 domain-containing protein</fullName>
    </recommendedName>
</protein>
<gene>
    <name evidence="2" type="ORF">BCR25_07125</name>
</gene>
<organism evidence="2 3">
    <name type="scientific">Enterococcus termitis</name>
    <dbReference type="NCBI Taxonomy" id="332950"/>
    <lineage>
        <taxon>Bacteria</taxon>
        <taxon>Bacillati</taxon>
        <taxon>Bacillota</taxon>
        <taxon>Bacilli</taxon>
        <taxon>Lactobacillales</taxon>
        <taxon>Enterococcaceae</taxon>
        <taxon>Enterococcus</taxon>
    </lineage>
</organism>
<keyword evidence="3" id="KW-1185">Reference proteome</keyword>
<dbReference type="InterPro" id="IPR032710">
    <property type="entry name" value="NTF2-like_dom_sf"/>
</dbReference>
<evidence type="ECO:0000313" key="2">
    <source>
        <dbReference type="EMBL" id="OEG12307.1"/>
    </source>
</evidence>
<evidence type="ECO:0000313" key="3">
    <source>
        <dbReference type="Proteomes" id="UP000095094"/>
    </source>
</evidence>
<feature type="domain" description="DUF4440" evidence="1">
    <location>
        <begin position="5"/>
        <end position="102"/>
    </location>
</feature>
<dbReference type="OrthoDB" id="9802489at2"/>
<comment type="caution">
    <text evidence="2">The sequence shown here is derived from an EMBL/GenBank/DDBJ whole genome shotgun (WGS) entry which is preliminary data.</text>
</comment>
<name>A0A1E5GI15_9ENTE</name>
<dbReference type="Gene3D" id="3.10.450.50">
    <property type="match status" value="1"/>
</dbReference>
<dbReference type="SUPFAM" id="SSF54427">
    <property type="entry name" value="NTF2-like"/>
    <property type="match status" value="1"/>
</dbReference>
<dbReference type="AlphaFoldDB" id="A0A1E5GI15"/>
<dbReference type="InterPro" id="IPR027843">
    <property type="entry name" value="DUF4440"/>
</dbReference>
<dbReference type="Pfam" id="PF14534">
    <property type="entry name" value="DUF4440"/>
    <property type="match status" value="1"/>
</dbReference>
<proteinExistence type="predicted"/>
<evidence type="ECO:0000259" key="1">
    <source>
        <dbReference type="Pfam" id="PF14534"/>
    </source>
</evidence>
<sequence length="119" mass="13861">MENVEDLSKKIWQGLKEMDSTALKEYIHSEPIFVHMGVTLTRDEEIEVIKSERIIYKDVVFEEHTIHPFDSVIVLLNKVKLTAIVGGEEVINPFVVTEVYTENKDKLELISFSYTRINY</sequence>
<reference evidence="3" key="1">
    <citation type="submission" date="2016-09" db="EMBL/GenBank/DDBJ databases">
        <authorList>
            <person name="Gulvik C.A."/>
        </authorList>
    </citation>
    <scope>NUCLEOTIDE SEQUENCE [LARGE SCALE GENOMIC DNA]</scope>
    <source>
        <strain evidence="3">LMG 8895</strain>
    </source>
</reference>
<accession>A0A1E5GI15</accession>
<dbReference type="RefSeq" id="WP_069664012.1">
    <property type="nucleotide sequence ID" value="NZ_JBHUJJ010000001.1"/>
</dbReference>